<accession>A0AAW8DGZ1</accession>
<dbReference type="PANTHER" id="PTHR30576:SF8">
    <property type="entry name" value="UNDECAPRENYL-PHOSPHATE GALACTOSE PHOSPHOTRANSFERASE"/>
    <property type="match status" value="1"/>
</dbReference>
<evidence type="ECO:0000313" key="4">
    <source>
        <dbReference type="EMBL" id="MDP9904645.1"/>
    </source>
</evidence>
<evidence type="ECO:0000259" key="3">
    <source>
        <dbReference type="Pfam" id="PF02397"/>
    </source>
</evidence>
<dbReference type="PANTHER" id="PTHR30576">
    <property type="entry name" value="COLANIC BIOSYNTHESIS UDP-GLUCOSE LIPID CARRIER TRANSFERASE"/>
    <property type="match status" value="1"/>
</dbReference>
<dbReference type="EMBL" id="JAUSRG010000003">
    <property type="protein sequence ID" value="MDP9904645.1"/>
    <property type="molecule type" value="Genomic_DNA"/>
</dbReference>
<keyword evidence="2" id="KW-0472">Membrane</keyword>
<feature type="transmembrane region" description="Helical" evidence="2">
    <location>
        <begin position="12"/>
        <end position="35"/>
    </location>
</feature>
<organism evidence="4 7">
    <name type="scientific">Arthrobacter bambusae</name>
    <dbReference type="NCBI Taxonomy" id="1338426"/>
    <lineage>
        <taxon>Bacteria</taxon>
        <taxon>Bacillati</taxon>
        <taxon>Actinomycetota</taxon>
        <taxon>Actinomycetes</taxon>
        <taxon>Micrococcales</taxon>
        <taxon>Micrococcaceae</taxon>
        <taxon>Arthrobacter</taxon>
    </lineage>
</organism>
<feature type="domain" description="Bacterial sugar transferase" evidence="3">
    <location>
        <begin position="8"/>
        <end position="181"/>
    </location>
</feature>
<comment type="caution">
    <text evidence="4">The sequence shown here is derived from an EMBL/GenBank/DDBJ whole genome shotgun (WGS) entry which is preliminary data.</text>
</comment>
<reference evidence="4 6" key="1">
    <citation type="submission" date="2023-07" db="EMBL/GenBank/DDBJ databases">
        <title>Sorghum-associated microbial communities from plants grown in Nebraska, USA.</title>
        <authorList>
            <person name="Schachtman D."/>
        </authorList>
    </citation>
    <scope>NUCLEOTIDE SEQUENCE</scope>
    <source>
        <strain evidence="4">DS1006</strain>
        <strain evidence="5 6">DS1016</strain>
    </source>
</reference>
<evidence type="ECO:0000256" key="1">
    <source>
        <dbReference type="ARBA" id="ARBA00006464"/>
    </source>
</evidence>
<name>A0AAW8DGZ1_9MICC</name>
<proteinExistence type="inferred from homology"/>
<dbReference type="InterPro" id="IPR003362">
    <property type="entry name" value="Bact_transf"/>
</dbReference>
<keyword evidence="2" id="KW-0812">Transmembrane</keyword>
<sequence>MKSRRTAKRTLDVVVSAAAFIVSAPIQGIVALLVLREFGRPVIFTQDRPGLYGHIFKLRKFRTMLPVDESIGRVSDADRLTRFGKFLRSTSLDELPTLLNVLRGDMSLVGPRPLLVKYLELYTPEQFRRHDVRPGITGLAQVRGRNSLSWEEKFSLDIEYVNNQSLALDFRIMLETIRAVLLRKGISAPTSPTMHEFEGSKEDQELLN</sequence>
<comment type="similarity">
    <text evidence="1">Belongs to the bacterial sugar transferase family.</text>
</comment>
<gene>
    <name evidence="4" type="ORF">J2S90_001600</name>
    <name evidence="5" type="ORF">J2S93_002353</name>
</gene>
<keyword evidence="2" id="KW-1133">Transmembrane helix</keyword>
<dbReference type="AlphaFoldDB" id="A0AAW8DGZ1"/>
<evidence type="ECO:0000313" key="5">
    <source>
        <dbReference type="EMBL" id="MDQ0180926.1"/>
    </source>
</evidence>
<dbReference type="GO" id="GO:0016780">
    <property type="term" value="F:phosphotransferase activity, for other substituted phosphate groups"/>
    <property type="evidence" value="ECO:0007669"/>
    <property type="project" value="TreeGrafter"/>
</dbReference>
<evidence type="ECO:0000313" key="7">
    <source>
        <dbReference type="Proteomes" id="UP001242995"/>
    </source>
</evidence>
<dbReference type="RefSeq" id="WP_306960462.1">
    <property type="nucleotide sequence ID" value="NZ_JAUSRG010000003.1"/>
</dbReference>
<protein>
    <submittedName>
        <fullName evidence="4">Lipopolysaccharide/colanic/teichoic acid biosynthesis glycosyltransferase</fullName>
    </submittedName>
</protein>
<keyword evidence="6" id="KW-1185">Reference proteome</keyword>
<dbReference type="Proteomes" id="UP001230951">
    <property type="component" value="Unassembled WGS sequence"/>
</dbReference>
<dbReference type="EMBL" id="JAUSTF010000004">
    <property type="protein sequence ID" value="MDQ0180926.1"/>
    <property type="molecule type" value="Genomic_DNA"/>
</dbReference>
<dbReference type="Proteomes" id="UP001242995">
    <property type="component" value="Unassembled WGS sequence"/>
</dbReference>
<dbReference type="Pfam" id="PF02397">
    <property type="entry name" value="Bac_transf"/>
    <property type="match status" value="1"/>
</dbReference>
<evidence type="ECO:0000256" key="2">
    <source>
        <dbReference type="SAM" id="Phobius"/>
    </source>
</evidence>
<evidence type="ECO:0000313" key="6">
    <source>
        <dbReference type="Proteomes" id="UP001230951"/>
    </source>
</evidence>